<evidence type="ECO:0000256" key="2">
    <source>
        <dbReference type="ARBA" id="ARBA00023172"/>
    </source>
</evidence>
<dbReference type="GO" id="GO:0006310">
    <property type="term" value="P:DNA recombination"/>
    <property type="evidence" value="ECO:0007669"/>
    <property type="project" value="UniProtKB-KW"/>
</dbReference>
<dbReference type="Gene3D" id="1.10.10.60">
    <property type="entry name" value="Homeodomain-like"/>
    <property type="match status" value="1"/>
</dbReference>
<dbReference type="GO" id="GO:0015074">
    <property type="term" value="P:DNA integration"/>
    <property type="evidence" value="ECO:0007669"/>
    <property type="project" value="InterPro"/>
</dbReference>
<dbReference type="AlphaFoldDB" id="A0A0V7ZE16"/>
<dbReference type="Gene3D" id="1.10.357.10">
    <property type="entry name" value="Tetracycline Repressor, domain 2"/>
    <property type="match status" value="1"/>
</dbReference>
<dbReference type="PRINTS" id="PR00455">
    <property type="entry name" value="HTHTETR"/>
</dbReference>
<dbReference type="InterPro" id="IPR050109">
    <property type="entry name" value="HTH-type_TetR-like_transc_reg"/>
</dbReference>
<dbReference type="InterPro" id="IPR011010">
    <property type="entry name" value="DNA_brk_join_enz"/>
</dbReference>
<dbReference type="SUPFAM" id="SSF46689">
    <property type="entry name" value="Homeodomain-like"/>
    <property type="match status" value="1"/>
</dbReference>
<dbReference type="InterPro" id="IPR013762">
    <property type="entry name" value="Integrase-like_cat_sf"/>
</dbReference>
<dbReference type="Pfam" id="PF00440">
    <property type="entry name" value="TetR_N"/>
    <property type="match status" value="1"/>
</dbReference>
<protein>
    <submittedName>
        <fullName evidence="5">TetR family transcriptional regulator</fullName>
    </submittedName>
</protein>
<accession>A0A0V7ZE16</accession>
<dbReference type="SUPFAM" id="SSF56349">
    <property type="entry name" value="DNA breaking-rejoining enzymes"/>
    <property type="match status" value="1"/>
</dbReference>
<dbReference type="Pfam" id="PF00589">
    <property type="entry name" value="Phage_integrase"/>
    <property type="match status" value="1"/>
</dbReference>
<dbReference type="GO" id="GO:0000976">
    <property type="term" value="F:transcription cis-regulatory region binding"/>
    <property type="evidence" value="ECO:0007669"/>
    <property type="project" value="TreeGrafter"/>
</dbReference>
<evidence type="ECO:0000313" key="7">
    <source>
        <dbReference type="Proteomes" id="UP000053372"/>
    </source>
</evidence>
<evidence type="ECO:0000256" key="1">
    <source>
        <dbReference type="ARBA" id="ARBA00023125"/>
    </source>
</evidence>
<dbReference type="InterPro" id="IPR036271">
    <property type="entry name" value="Tet_transcr_reg_TetR-rel_C_sf"/>
</dbReference>
<dbReference type="OrthoDB" id="277085at2"/>
<dbReference type="Proteomes" id="UP000053372">
    <property type="component" value="Unassembled WGS sequence"/>
</dbReference>
<organism evidence="5 7">
    <name type="scientific">Mastigocoleus testarum BC008</name>
    <dbReference type="NCBI Taxonomy" id="371196"/>
    <lineage>
        <taxon>Bacteria</taxon>
        <taxon>Bacillati</taxon>
        <taxon>Cyanobacteriota</taxon>
        <taxon>Cyanophyceae</taxon>
        <taxon>Nostocales</taxon>
        <taxon>Hapalosiphonaceae</taxon>
        <taxon>Mastigocoleus</taxon>
    </lineage>
</organism>
<evidence type="ECO:0000259" key="4">
    <source>
        <dbReference type="PROSITE" id="PS50977"/>
    </source>
</evidence>
<dbReference type="Gene3D" id="1.10.443.10">
    <property type="entry name" value="Intergrase catalytic core"/>
    <property type="match status" value="1"/>
</dbReference>
<dbReference type="PANTHER" id="PTHR30055">
    <property type="entry name" value="HTH-TYPE TRANSCRIPTIONAL REGULATOR RUTR"/>
    <property type="match status" value="1"/>
</dbReference>
<keyword evidence="7" id="KW-1185">Reference proteome</keyword>
<keyword evidence="1 3" id="KW-0238">DNA-binding</keyword>
<reference evidence="5 7" key="1">
    <citation type="journal article" date="2015" name="Genome Announc.">
        <title>Draft Genome of the Euendolithic (true boring) Cyanobacterium Mastigocoleus testarum strain BC008.</title>
        <authorList>
            <person name="Guida B.S."/>
            <person name="Garcia-Pichel F."/>
        </authorList>
    </citation>
    <scope>NUCLEOTIDE SEQUENCE [LARGE SCALE GENOMIC DNA]</scope>
    <source>
        <strain evidence="5 7">BC008</strain>
    </source>
</reference>
<dbReference type="GO" id="GO:0003700">
    <property type="term" value="F:DNA-binding transcription factor activity"/>
    <property type="evidence" value="ECO:0007669"/>
    <property type="project" value="TreeGrafter"/>
</dbReference>
<keyword evidence="2" id="KW-0233">DNA recombination</keyword>
<feature type="DNA-binding region" description="H-T-H motif" evidence="3">
    <location>
        <begin position="29"/>
        <end position="48"/>
    </location>
</feature>
<dbReference type="EMBL" id="LMTZ01000150">
    <property type="protein sequence ID" value="KST62786.1"/>
    <property type="molecule type" value="Genomic_DNA"/>
</dbReference>
<dbReference type="InterPro" id="IPR002104">
    <property type="entry name" value="Integrase_catalytic"/>
</dbReference>
<dbReference type="InterPro" id="IPR009057">
    <property type="entry name" value="Homeodomain-like_sf"/>
</dbReference>
<dbReference type="InterPro" id="IPR001647">
    <property type="entry name" value="HTH_TetR"/>
</dbReference>
<dbReference type="SUPFAM" id="SSF48498">
    <property type="entry name" value="Tetracyclin repressor-like, C-terminal domain"/>
    <property type="match status" value="1"/>
</dbReference>
<proteinExistence type="predicted"/>
<evidence type="ECO:0000313" key="5">
    <source>
        <dbReference type="EMBL" id="KST62786.1"/>
    </source>
</evidence>
<name>A0A0V7ZE16_9CYAN</name>
<feature type="domain" description="HTH tetR-type" evidence="4">
    <location>
        <begin position="6"/>
        <end position="66"/>
    </location>
</feature>
<dbReference type="PANTHER" id="PTHR30055:SF226">
    <property type="entry name" value="HTH-TYPE TRANSCRIPTIONAL REGULATOR PKSA"/>
    <property type="match status" value="1"/>
</dbReference>
<dbReference type="EMBL" id="LMTZ01000112">
    <property type="protein sequence ID" value="KST65121.1"/>
    <property type="molecule type" value="Genomic_DNA"/>
</dbReference>
<evidence type="ECO:0000256" key="3">
    <source>
        <dbReference type="PROSITE-ProRule" id="PRU00335"/>
    </source>
</evidence>
<dbReference type="PROSITE" id="PS50977">
    <property type="entry name" value="HTH_TETR_2"/>
    <property type="match status" value="1"/>
</dbReference>
<gene>
    <name evidence="5" type="ORF">BC008_10685</name>
    <name evidence="6" type="ORF">BC008_20185</name>
</gene>
<sequence>MCARTNSTRQRLIQAALELFISRGVSSTTTRQIAELAQVNEVTLFRHFGNKNGLLLAVIQESEVFGNLGESLIQKANPPENVYQALKDYASVCLHALEKNPEFVRSVVGEADQYPTENRRALGKVLTEANGHVAEYLASVIQQGHLTTHLTAEKLASLLNGIILGYTAIEFTSEFHGLWEDRDDFLDNLVELFLHGAISSANDTSSGLLVPQNDRNIRTVADLPANLVNQILRQAKKAGLQDYALGYVLFGSGLSPTEICNLERSHQITDTRQHLLQVTTSGEQMRQVPVNQWIMGKRYGSYTANPLTKWLKIRKDSESAMFLNDDGLPISESEIESQWRVWTEEILTPEGKPPDVAQAQQTWCVEMLMRGVSLENISIITNWDLVKLEPYARRAKEKAAIEEATRLDRKPNNS</sequence>
<comment type="caution">
    <text evidence="5">The sequence shown here is derived from an EMBL/GenBank/DDBJ whole genome shotgun (WGS) entry which is preliminary data.</text>
</comment>
<evidence type="ECO:0000313" key="6">
    <source>
        <dbReference type="EMBL" id="KST65121.1"/>
    </source>
</evidence>
<dbReference type="RefSeq" id="WP_027844169.1">
    <property type="nucleotide sequence ID" value="NZ_LMTZ01000112.1"/>
</dbReference>